<dbReference type="Proteomes" id="UP000520767">
    <property type="component" value="Unassembled WGS sequence"/>
</dbReference>
<keyword evidence="3" id="KW-1185">Reference proteome</keyword>
<dbReference type="AlphaFoldDB" id="A0A7W7Q5M5"/>
<dbReference type="RefSeq" id="WP_184811365.1">
    <property type="nucleotide sequence ID" value="NZ_JACHJQ010000003.1"/>
</dbReference>
<reference evidence="2 3" key="1">
    <citation type="submission" date="2020-08" db="EMBL/GenBank/DDBJ databases">
        <title>Genomic Encyclopedia of Type Strains, Phase III (KMG-III): the genomes of soil and plant-associated and newly described type strains.</title>
        <authorList>
            <person name="Whitman W."/>
        </authorList>
    </citation>
    <scope>NUCLEOTIDE SEQUENCE [LARGE SCALE GENOMIC DNA]</scope>
    <source>
        <strain evidence="2 3">CECT 8960</strain>
    </source>
</reference>
<name>A0A7W7Q5M5_9PSEU</name>
<organism evidence="2 3">
    <name type="scientific">Actinophytocola algeriensis</name>
    <dbReference type="NCBI Taxonomy" id="1768010"/>
    <lineage>
        <taxon>Bacteria</taxon>
        <taxon>Bacillati</taxon>
        <taxon>Actinomycetota</taxon>
        <taxon>Actinomycetes</taxon>
        <taxon>Pseudonocardiales</taxon>
        <taxon>Pseudonocardiaceae</taxon>
    </lineage>
</organism>
<comment type="caution">
    <text evidence="2">The sequence shown here is derived from an EMBL/GenBank/DDBJ whole genome shotgun (WGS) entry which is preliminary data.</text>
</comment>
<evidence type="ECO:0000313" key="3">
    <source>
        <dbReference type="Proteomes" id="UP000520767"/>
    </source>
</evidence>
<dbReference type="EMBL" id="JACHJQ010000003">
    <property type="protein sequence ID" value="MBB4907268.1"/>
    <property type="molecule type" value="Genomic_DNA"/>
</dbReference>
<evidence type="ECO:0000313" key="2">
    <source>
        <dbReference type="EMBL" id="MBB4907268.1"/>
    </source>
</evidence>
<accession>A0A7W7Q5M5</accession>
<sequence length="102" mass="10588">MSDYSTTYQVACFPGRNAGAAATRGPGGTPVLMVYLDPVNMTLHGEPSVAGTRGLADFCRELAREAAKLAAEIDPDGEPAPPERAPRHRLVTGDLGDSGGGY</sequence>
<feature type="region of interest" description="Disordered" evidence="1">
    <location>
        <begin position="71"/>
        <end position="102"/>
    </location>
</feature>
<protein>
    <submittedName>
        <fullName evidence="2">Uncharacterized protein</fullName>
    </submittedName>
</protein>
<gene>
    <name evidence="2" type="ORF">FHR82_003488</name>
</gene>
<proteinExistence type="predicted"/>
<evidence type="ECO:0000256" key="1">
    <source>
        <dbReference type="SAM" id="MobiDB-lite"/>
    </source>
</evidence>